<accession>A0A328BSD6</accession>
<evidence type="ECO:0000313" key="2">
    <source>
        <dbReference type="Proteomes" id="UP000249524"/>
    </source>
</evidence>
<gene>
    <name evidence="1" type="ORF">DJ019_01775</name>
</gene>
<proteinExistence type="predicted"/>
<dbReference type="EMBL" id="QFYS01000001">
    <property type="protein sequence ID" value="RAK68764.1"/>
    <property type="molecule type" value="Genomic_DNA"/>
</dbReference>
<dbReference type="Proteomes" id="UP000249524">
    <property type="component" value="Unassembled WGS sequence"/>
</dbReference>
<evidence type="ECO:0000313" key="1">
    <source>
        <dbReference type="EMBL" id="RAK68764.1"/>
    </source>
</evidence>
<reference evidence="1 2" key="1">
    <citation type="submission" date="2018-05" db="EMBL/GenBank/DDBJ databases">
        <authorList>
            <person name="Lanie J.A."/>
            <person name="Ng W.-L."/>
            <person name="Kazmierczak K.M."/>
            <person name="Andrzejewski T.M."/>
            <person name="Davidsen T.M."/>
            <person name="Wayne K.J."/>
            <person name="Tettelin H."/>
            <person name="Glass J.I."/>
            <person name="Rusch D."/>
            <person name="Podicherti R."/>
            <person name="Tsui H.-C.T."/>
            <person name="Winkler M.E."/>
        </authorList>
    </citation>
    <scope>NUCLEOTIDE SEQUENCE [LARGE SCALE GENOMIC DNA]</scope>
    <source>
        <strain evidence="1 2">BUT-10</strain>
    </source>
</reference>
<dbReference type="AlphaFoldDB" id="A0A328BSD6"/>
<organism evidence="1 2">
    <name type="scientific">Phenylobacterium kunshanense</name>
    <dbReference type="NCBI Taxonomy" id="1445034"/>
    <lineage>
        <taxon>Bacteria</taxon>
        <taxon>Pseudomonadati</taxon>
        <taxon>Pseudomonadota</taxon>
        <taxon>Alphaproteobacteria</taxon>
        <taxon>Caulobacterales</taxon>
        <taxon>Caulobacteraceae</taxon>
        <taxon>Phenylobacterium</taxon>
    </lineage>
</organism>
<sequence>MLTKPFSPPKRFRPFQAERGPWLIWSYYHNCWHRRSSDGTACGYTNDVTQAGVFDERTARAYHDTAPKRWRRDVSIPAFKVAAALKHAAIEKRAEAERIEAVLAEIAGRRALENSHDE</sequence>
<comment type="caution">
    <text evidence="1">The sequence shown here is derived from an EMBL/GenBank/DDBJ whole genome shotgun (WGS) entry which is preliminary data.</text>
</comment>
<keyword evidence="2" id="KW-1185">Reference proteome</keyword>
<name>A0A328BSD6_9CAUL</name>
<protein>
    <submittedName>
        <fullName evidence="1">Uncharacterized protein</fullName>
    </submittedName>
</protein>